<sequence>MSSTDRFGYEWNKYSQIDSNYELQFKRWVAPLTLDDFKDKTILDAGCGMGRNSYWSLKWGAKNLVAFDYDERSVEAARINLSKFGNAQVLFKSIYEIDWREEFDLIFSIGVIHHLKDTDLAIRNLVRALKSGGKLLLWVYSYDGNEWIVKLINPVREKVTSKLPVRFVYFLSYFCSVPLWIFVHLYRGSSAYLRQLATFKFWHLHSIVFDQLIPEVANYWTKQEARGLLENAGLKAVNIYRPENNCGWTVVGIK</sequence>
<evidence type="ECO:0000313" key="4">
    <source>
        <dbReference type="Proteomes" id="UP000034108"/>
    </source>
</evidence>
<organism evidence="3 4">
    <name type="scientific">Candidatus Magasanikbacteria bacterium GW2011_GWC2_41_17</name>
    <dbReference type="NCBI Taxonomy" id="1619048"/>
    <lineage>
        <taxon>Bacteria</taxon>
        <taxon>Candidatus Magasanikiibacteriota</taxon>
    </lineage>
</organism>
<keyword evidence="3" id="KW-0808">Transferase</keyword>
<evidence type="ECO:0000259" key="2">
    <source>
        <dbReference type="Pfam" id="PF08241"/>
    </source>
</evidence>
<dbReference type="AlphaFoldDB" id="A0A0G0VGT6"/>
<name>A0A0G0VGT6_9BACT</name>
<feature type="transmembrane region" description="Helical" evidence="1">
    <location>
        <begin position="167"/>
        <end position="186"/>
    </location>
</feature>
<dbReference type="CDD" id="cd02440">
    <property type="entry name" value="AdoMet_MTases"/>
    <property type="match status" value="1"/>
</dbReference>
<keyword evidence="3" id="KW-0489">Methyltransferase</keyword>
<dbReference type="Pfam" id="PF08241">
    <property type="entry name" value="Methyltransf_11"/>
    <property type="match status" value="1"/>
</dbReference>
<dbReference type="SUPFAM" id="SSF53335">
    <property type="entry name" value="S-adenosyl-L-methionine-dependent methyltransferases"/>
    <property type="match status" value="1"/>
</dbReference>
<dbReference type="Gene3D" id="3.40.50.150">
    <property type="entry name" value="Vaccinia Virus protein VP39"/>
    <property type="match status" value="1"/>
</dbReference>
<dbReference type="Proteomes" id="UP000034108">
    <property type="component" value="Unassembled WGS sequence"/>
</dbReference>
<dbReference type="GO" id="GO:0032259">
    <property type="term" value="P:methylation"/>
    <property type="evidence" value="ECO:0007669"/>
    <property type="project" value="UniProtKB-KW"/>
</dbReference>
<comment type="caution">
    <text evidence="3">The sequence shown here is derived from an EMBL/GenBank/DDBJ whole genome shotgun (WGS) entry which is preliminary data.</text>
</comment>
<dbReference type="GO" id="GO:0008757">
    <property type="term" value="F:S-adenosylmethionine-dependent methyltransferase activity"/>
    <property type="evidence" value="ECO:0007669"/>
    <property type="project" value="InterPro"/>
</dbReference>
<dbReference type="InterPro" id="IPR029063">
    <property type="entry name" value="SAM-dependent_MTases_sf"/>
</dbReference>
<keyword evidence="1" id="KW-0472">Membrane</keyword>
<feature type="domain" description="Methyltransferase type 11" evidence="2">
    <location>
        <begin position="43"/>
        <end position="136"/>
    </location>
</feature>
<protein>
    <submittedName>
        <fullName evidence="3">Methylase involved in ubiquinone/menaquinone biosynthesis</fullName>
    </submittedName>
</protein>
<evidence type="ECO:0000256" key="1">
    <source>
        <dbReference type="SAM" id="Phobius"/>
    </source>
</evidence>
<keyword evidence="1" id="KW-1133">Transmembrane helix</keyword>
<keyword evidence="1" id="KW-0812">Transmembrane</keyword>
<keyword evidence="3" id="KW-0830">Ubiquinone</keyword>
<dbReference type="STRING" id="1619048.UU49_C0001G0039"/>
<evidence type="ECO:0000313" key="3">
    <source>
        <dbReference type="EMBL" id="KKS00039.1"/>
    </source>
</evidence>
<accession>A0A0G0VGT6</accession>
<proteinExistence type="predicted"/>
<dbReference type="InterPro" id="IPR013216">
    <property type="entry name" value="Methyltransf_11"/>
</dbReference>
<dbReference type="PANTHER" id="PTHR43861">
    <property type="entry name" value="TRANS-ACONITATE 2-METHYLTRANSFERASE-RELATED"/>
    <property type="match status" value="1"/>
</dbReference>
<dbReference type="EMBL" id="LCAV01000001">
    <property type="protein sequence ID" value="KKS00039.1"/>
    <property type="molecule type" value="Genomic_DNA"/>
</dbReference>
<reference evidence="3 4" key="1">
    <citation type="journal article" date="2015" name="Nature">
        <title>rRNA introns, odd ribosomes, and small enigmatic genomes across a large radiation of phyla.</title>
        <authorList>
            <person name="Brown C.T."/>
            <person name="Hug L.A."/>
            <person name="Thomas B.C."/>
            <person name="Sharon I."/>
            <person name="Castelle C.J."/>
            <person name="Singh A."/>
            <person name="Wilkins M.J."/>
            <person name="Williams K.H."/>
            <person name="Banfield J.F."/>
        </authorList>
    </citation>
    <scope>NUCLEOTIDE SEQUENCE [LARGE SCALE GENOMIC DNA]</scope>
</reference>
<gene>
    <name evidence="3" type="ORF">UU49_C0001G0039</name>
</gene>
<dbReference type="PANTHER" id="PTHR43861:SF1">
    <property type="entry name" value="TRANS-ACONITATE 2-METHYLTRANSFERASE"/>
    <property type="match status" value="1"/>
</dbReference>